<name>A0A9I9EFB6_CUCME</name>
<dbReference type="EnsemblPlants" id="MELO3C033009.2.1">
    <property type="protein sequence ID" value="MELO3C033009.2.1"/>
    <property type="gene ID" value="MELO3C033009.2"/>
</dbReference>
<protein>
    <submittedName>
        <fullName evidence="1">Uncharacterized protein</fullName>
    </submittedName>
</protein>
<evidence type="ECO:0000313" key="1">
    <source>
        <dbReference type="EnsemblPlants" id="MELO3C033009.2.1"/>
    </source>
</evidence>
<dbReference type="PANTHER" id="PTHR12848:SF16">
    <property type="entry name" value="REGULATORY-ASSOCIATED PROTEIN OF MTOR"/>
    <property type="match status" value="1"/>
</dbReference>
<dbReference type="Gramene" id="MELO3C033009.2.1">
    <property type="protein sequence ID" value="MELO3C033009.2.1"/>
    <property type="gene ID" value="MELO3C033009.2"/>
</dbReference>
<dbReference type="GO" id="GO:0031931">
    <property type="term" value="C:TORC1 complex"/>
    <property type="evidence" value="ECO:0007669"/>
    <property type="project" value="InterPro"/>
</dbReference>
<reference evidence="1" key="1">
    <citation type="submission" date="2023-03" db="UniProtKB">
        <authorList>
            <consortium name="EnsemblPlants"/>
        </authorList>
    </citation>
    <scope>IDENTIFICATION</scope>
</reference>
<dbReference type="GO" id="GO:0005737">
    <property type="term" value="C:cytoplasm"/>
    <property type="evidence" value="ECO:0007669"/>
    <property type="project" value="TreeGrafter"/>
</dbReference>
<dbReference type="GO" id="GO:0030674">
    <property type="term" value="F:protein-macromolecule adaptor activity"/>
    <property type="evidence" value="ECO:0007669"/>
    <property type="project" value="TreeGrafter"/>
</dbReference>
<proteinExistence type="predicted"/>
<dbReference type="PANTHER" id="PTHR12848">
    <property type="entry name" value="REGULATORY-ASSOCIATED PROTEIN OF MTOR"/>
    <property type="match status" value="1"/>
</dbReference>
<dbReference type="GO" id="GO:0010506">
    <property type="term" value="P:regulation of autophagy"/>
    <property type="evidence" value="ECO:0007669"/>
    <property type="project" value="TreeGrafter"/>
</dbReference>
<dbReference type="InterPro" id="IPR004083">
    <property type="entry name" value="Raptor"/>
</dbReference>
<dbReference type="GO" id="GO:0009267">
    <property type="term" value="P:cellular response to starvation"/>
    <property type="evidence" value="ECO:0007669"/>
    <property type="project" value="TreeGrafter"/>
</dbReference>
<dbReference type="AlphaFoldDB" id="A0A9I9EFB6"/>
<dbReference type="GO" id="GO:0071230">
    <property type="term" value="P:cellular response to amino acid stimulus"/>
    <property type="evidence" value="ECO:0007669"/>
    <property type="project" value="TreeGrafter"/>
</dbReference>
<sequence length="225" mass="24371">QVRASAIFALGTLLDVESDSSRDGVVDDDCDDDEKIRAETSIVGSLLSVVSDGSPLVRAEVAVVVTKPVKASSSGLKPTDGTAASQPPTFAGLARSSSWFDMNGGHLPLTFRTPPVSPPRPSYLTGMRRVCSLQFRPQLMNSPDSGLADPLWGSGGTSGTSERSFLPQSTIYNWSCGHFSKPLLTAADDGEEIFTRREEREKFALERIAKCQHSRKPLVQFYLYS</sequence>
<dbReference type="GO" id="GO:0030307">
    <property type="term" value="P:positive regulation of cell growth"/>
    <property type="evidence" value="ECO:0007669"/>
    <property type="project" value="TreeGrafter"/>
</dbReference>
<accession>A0A9I9EFB6</accession>
<dbReference type="GO" id="GO:0031929">
    <property type="term" value="P:TOR signaling"/>
    <property type="evidence" value="ECO:0007669"/>
    <property type="project" value="InterPro"/>
</dbReference>
<organism evidence="1">
    <name type="scientific">Cucumis melo</name>
    <name type="common">Muskmelon</name>
    <dbReference type="NCBI Taxonomy" id="3656"/>
    <lineage>
        <taxon>Eukaryota</taxon>
        <taxon>Viridiplantae</taxon>
        <taxon>Streptophyta</taxon>
        <taxon>Embryophyta</taxon>
        <taxon>Tracheophyta</taxon>
        <taxon>Spermatophyta</taxon>
        <taxon>Magnoliopsida</taxon>
        <taxon>eudicotyledons</taxon>
        <taxon>Gunneridae</taxon>
        <taxon>Pentapetalae</taxon>
        <taxon>rosids</taxon>
        <taxon>fabids</taxon>
        <taxon>Cucurbitales</taxon>
        <taxon>Cucurbitaceae</taxon>
        <taxon>Benincaseae</taxon>
        <taxon>Cucumis</taxon>
    </lineage>
</organism>